<sequence length="297" mass="30042">MGSTESFSWRGVDDLSRVGLLAVALLLALSAAALLSAPSTDAMKPVGIAWVAFFAMAVAIPLGVKARDQHAKALVWGYGLASGAMIVSAALFLLPQAFGLAQGAASPATAMKYAGAGVAAGLLAGFGSHTLGHRFAHVDIGFDHTAVELSAHALAAGVIIGIVYGTMPELGVGLGLAIVSHKGPAGYAAARRLASNGQSPTVILLPATGVGLTAIPASFLDLSGEPVVTAAVFGFAAGVFLHVAMDFLPRCEIGGEVYEVAQVSDDAHHLLDRLRVHAVGSTFLGGALVFVAWLLVG</sequence>
<feature type="transmembrane region" description="Helical" evidence="1">
    <location>
        <begin position="46"/>
        <end position="64"/>
    </location>
</feature>
<name>A0A1G9X396_9EURY</name>
<feature type="transmembrane region" description="Helical" evidence="1">
    <location>
        <begin position="202"/>
        <end position="220"/>
    </location>
</feature>
<proteinExistence type="predicted"/>
<gene>
    <name evidence="2" type="ORF">SAMN05192554_109113</name>
</gene>
<protein>
    <submittedName>
        <fullName evidence="2">Zinc transporter, ZIP family</fullName>
    </submittedName>
</protein>
<keyword evidence="1" id="KW-1133">Transmembrane helix</keyword>
<accession>A0A1G9X396</accession>
<keyword evidence="1" id="KW-0472">Membrane</keyword>
<evidence type="ECO:0000313" key="2">
    <source>
        <dbReference type="EMBL" id="SDM90833.1"/>
    </source>
</evidence>
<organism evidence="2 3">
    <name type="scientific">Haloarchaeobius iranensis</name>
    <dbReference type="NCBI Taxonomy" id="996166"/>
    <lineage>
        <taxon>Archaea</taxon>
        <taxon>Methanobacteriati</taxon>
        <taxon>Methanobacteriota</taxon>
        <taxon>Stenosarchaea group</taxon>
        <taxon>Halobacteria</taxon>
        <taxon>Halobacteriales</taxon>
        <taxon>Halorubellaceae</taxon>
        <taxon>Haloarchaeobius</taxon>
    </lineage>
</organism>
<keyword evidence="3" id="KW-1185">Reference proteome</keyword>
<feature type="transmembrane region" description="Helical" evidence="1">
    <location>
        <begin position="110"/>
        <end position="132"/>
    </location>
</feature>
<reference evidence="2 3" key="1">
    <citation type="submission" date="2016-10" db="EMBL/GenBank/DDBJ databases">
        <authorList>
            <person name="de Groot N.N."/>
        </authorList>
    </citation>
    <scope>NUCLEOTIDE SEQUENCE [LARGE SCALE GENOMIC DNA]</scope>
    <source>
        <strain evidence="3">EB21,IBRC-M 10013,KCTC 4048</strain>
    </source>
</reference>
<feature type="transmembrane region" description="Helical" evidence="1">
    <location>
        <begin position="276"/>
        <end position="296"/>
    </location>
</feature>
<dbReference type="STRING" id="996166.SAMN05192554_109113"/>
<feature type="transmembrane region" description="Helical" evidence="1">
    <location>
        <begin position="226"/>
        <end position="244"/>
    </location>
</feature>
<evidence type="ECO:0000256" key="1">
    <source>
        <dbReference type="SAM" id="Phobius"/>
    </source>
</evidence>
<feature type="transmembrane region" description="Helical" evidence="1">
    <location>
        <begin position="76"/>
        <end position="98"/>
    </location>
</feature>
<evidence type="ECO:0000313" key="3">
    <source>
        <dbReference type="Proteomes" id="UP000199370"/>
    </source>
</evidence>
<dbReference type="OrthoDB" id="214667at2157"/>
<keyword evidence="1" id="KW-0812">Transmembrane</keyword>
<dbReference type="EMBL" id="FNIA01000009">
    <property type="protein sequence ID" value="SDM90833.1"/>
    <property type="molecule type" value="Genomic_DNA"/>
</dbReference>
<dbReference type="AlphaFoldDB" id="A0A1G9X396"/>
<dbReference type="Proteomes" id="UP000199370">
    <property type="component" value="Unassembled WGS sequence"/>
</dbReference>
<dbReference type="RefSeq" id="WP_089733370.1">
    <property type="nucleotide sequence ID" value="NZ_FNIA01000009.1"/>
</dbReference>